<accession>A0A3L9Z1I5</accession>
<comment type="caution">
    <text evidence="1">The sequence shown here is derived from an EMBL/GenBank/DDBJ whole genome shotgun (WGS) entry which is preliminary data.</text>
</comment>
<protein>
    <submittedName>
        <fullName evidence="1">Uncharacterized protein</fullName>
    </submittedName>
</protein>
<keyword evidence="2" id="KW-1185">Reference proteome</keyword>
<dbReference type="Proteomes" id="UP000271339">
    <property type="component" value="Unassembled WGS sequence"/>
</dbReference>
<gene>
    <name evidence="1" type="ORF">BXY75_0806</name>
</gene>
<dbReference type="EMBL" id="REFC01000011">
    <property type="protein sequence ID" value="RMA66384.1"/>
    <property type="molecule type" value="Genomic_DNA"/>
</dbReference>
<reference evidence="1 2" key="1">
    <citation type="submission" date="2018-10" db="EMBL/GenBank/DDBJ databases">
        <title>Genomic Encyclopedia of Archaeal and Bacterial Type Strains, Phase II (KMG-II): from individual species to whole genera.</title>
        <authorList>
            <person name="Goeker M."/>
        </authorList>
    </citation>
    <scope>NUCLEOTIDE SEQUENCE [LARGE SCALE GENOMIC DNA]</scope>
    <source>
        <strain evidence="1 2">DSM 23424</strain>
    </source>
</reference>
<organism evidence="1 2">
    <name type="scientific">Ulvibacter antarcticus</name>
    <dbReference type="NCBI Taxonomy" id="442714"/>
    <lineage>
        <taxon>Bacteria</taxon>
        <taxon>Pseudomonadati</taxon>
        <taxon>Bacteroidota</taxon>
        <taxon>Flavobacteriia</taxon>
        <taxon>Flavobacteriales</taxon>
        <taxon>Flavobacteriaceae</taxon>
        <taxon>Ulvibacter</taxon>
    </lineage>
</organism>
<sequence length="164" mass="19692">MKSIVSDVYIKRLTTQELGYRRGRLMTGGYFYISKSAVGTFFKELDKYVLNDFLKLDFNDPLEPNNIIQASYVYHNDKYARENGTRNEYRIYHNRDIAKHELHFQPFEIVVFIKENDDNYKIEHFTPRNKEYQILQKAIEESKIRGNHALLTKRKYYDLISAYN</sequence>
<dbReference type="OrthoDB" id="67788at2"/>
<dbReference type="Gene3D" id="2.40.330.10">
    <property type="entry name" value="DNA-binding pseudobarrel domain"/>
    <property type="match status" value="1"/>
</dbReference>
<evidence type="ECO:0000313" key="2">
    <source>
        <dbReference type="Proteomes" id="UP000271339"/>
    </source>
</evidence>
<dbReference type="RefSeq" id="WP_121906380.1">
    <property type="nucleotide sequence ID" value="NZ_REFC01000011.1"/>
</dbReference>
<dbReference type="InterPro" id="IPR015300">
    <property type="entry name" value="DNA-bd_pseudobarrel_sf"/>
</dbReference>
<name>A0A3L9Z1I5_9FLAO</name>
<dbReference type="AlphaFoldDB" id="A0A3L9Z1I5"/>
<evidence type="ECO:0000313" key="1">
    <source>
        <dbReference type="EMBL" id="RMA66384.1"/>
    </source>
</evidence>
<proteinExistence type="predicted"/>